<feature type="domain" description="HTH tetR-type" evidence="6">
    <location>
        <begin position="38"/>
        <end position="98"/>
    </location>
</feature>
<evidence type="ECO:0000313" key="7">
    <source>
        <dbReference type="EMBL" id="PLW86678.1"/>
    </source>
</evidence>
<dbReference type="InterPro" id="IPR036271">
    <property type="entry name" value="Tet_transcr_reg_TetR-rel_C_sf"/>
</dbReference>
<dbReference type="GO" id="GO:0003700">
    <property type="term" value="F:DNA-binding transcription factor activity"/>
    <property type="evidence" value="ECO:0007669"/>
    <property type="project" value="TreeGrafter"/>
</dbReference>
<organism evidence="7 8">
    <name type="scientific">Halioglobus japonicus</name>
    <dbReference type="NCBI Taxonomy" id="930805"/>
    <lineage>
        <taxon>Bacteria</taxon>
        <taxon>Pseudomonadati</taxon>
        <taxon>Pseudomonadota</taxon>
        <taxon>Gammaproteobacteria</taxon>
        <taxon>Cellvibrionales</taxon>
        <taxon>Halieaceae</taxon>
        <taxon>Halioglobus</taxon>
    </lineage>
</organism>
<dbReference type="PROSITE" id="PS50977">
    <property type="entry name" value="HTH_TETR_2"/>
    <property type="match status" value="1"/>
</dbReference>
<protein>
    <submittedName>
        <fullName evidence="7">TetR family transcriptional regulator</fullName>
    </submittedName>
</protein>
<name>A0AAP8MF33_9GAMM</name>
<dbReference type="InterPro" id="IPR023772">
    <property type="entry name" value="DNA-bd_HTH_TetR-type_CS"/>
</dbReference>
<evidence type="ECO:0000256" key="5">
    <source>
        <dbReference type="PROSITE-ProRule" id="PRU00335"/>
    </source>
</evidence>
<gene>
    <name evidence="7" type="ORF">C0029_09810</name>
</gene>
<keyword evidence="8" id="KW-1185">Reference proteome</keyword>
<dbReference type="PROSITE" id="PS01081">
    <property type="entry name" value="HTH_TETR_1"/>
    <property type="match status" value="1"/>
</dbReference>
<keyword evidence="1" id="KW-0678">Repressor</keyword>
<dbReference type="InterPro" id="IPR039538">
    <property type="entry name" value="BetI_C"/>
</dbReference>
<dbReference type="InterPro" id="IPR009057">
    <property type="entry name" value="Homeodomain-like_sf"/>
</dbReference>
<keyword evidence="2" id="KW-0805">Transcription regulation</keyword>
<dbReference type="Gene3D" id="1.10.357.10">
    <property type="entry name" value="Tetracycline Repressor, domain 2"/>
    <property type="match status" value="1"/>
</dbReference>
<dbReference type="PANTHER" id="PTHR30055:SF228">
    <property type="entry name" value="TRANSCRIPTIONAL REGULATOR-RELATED"/>
    <property type="match status" value="1"/>
</dbReference>
<feature type="DNA-binding region" description="H-T-H motif" evidence="5">
    <location>
        <begin position="61"/>
        <end position="80"/>
    </location>
</feature>
<dbReference type="GO" id="GO:0000976">
    <property type="term" value="F:transcription cis-regulatory region binding"/>
    <property type="evidence" value="ECO:0007669"/>
    <property type="project" value="TreeGrafter"/>
</dbReference>
<dbReference type="SUPFAM" id="SSF46689">
    <property type="entry name" value="Homeodomain-like"/>
    <property type="match status" value="1"/>
</dbReference>
<dbReference type="InterPro" id="IPR050109">
    <property type="entry name" value="HTH-type_TetR-like_transc_reg"/>
</dbReference>
<dbReference type="SUPFAM" id="SSF48498">
    <property type="entry name" value="Tetracyclin repressor-like, C-terminal domain"/>
    <property type="match status" value="1"/>
</dbReference>
<keyword evidence="4" id="KW-0804">Transcription</keyword>
<keyword evidence="3 5" id="KW-0238">DNA-binding</keyword>
<evidence type="ECO:0000256" key="3">
    <source>
        <dbReference type="ARBA" id="ARBA00023125"/>
    </source>
</evidence>
<evidence type="ECO:0000256" key="2">
    <source>
        <dbReference type="ARBA" id="ARBA00023015"/>
    </source>
</evidence>
<evidence type="ECO:0000313" key="8">
    <source>
        <dbReference type="Proteomes" id="UP000235162"/>
    </source>
</evidence>
<dbReference type="PANTHER" id="PTHR30055">
    <property type="entry name" value="HTH-TYPE TRANSCRIPTIONAL REGULATOR RUTR"/>
    <property type="match status" value="1"/>
</dbReference>
<reference evidence="7 8" key="1">
    <citation type="submission" date="2018-01" db="EMBL/GenBank/DDBJ databases">
        <title>The draft genome sequence of Halioglobus japonicus S1-36.</title>
        <authorList>
            <person name="Du Z.-J."/>
            <person name="Shi M.-J."/>
        </authorList>
    </citation>
    <scope>NUCLEOTIDE SEQUENCE [LARGE SCALE GENOMIC DNA]</scope>
    <source>
        <strain evidence="7 8">S1-36</strain>
    </source>
</reference>
<accession>A0AAP8MF33</accession>
<comment type="caution">
    <text evidence="7">The sequence shown here is derived from an EMBL/GenBank/DDBJ whole genome shotgun (WGS) entry which is preliminary data.</text>
</comment>
<dbReference type="InterPro" id="IPR001647">
    <property type="entry name" value="HTH_TetR"/>
</dbReference>
<dbReference type="Proteomes" id="UP000235162">
    <property type="component" value="Unassembled WGS sequence"/>
</dbReference>
<evidence type="ECO:0000259" key="6">
    <source>
        <dbReference type="PROSITE" id="PS50977"/>
    </source>
</evidence>
<dbReference type="Pfam" id="PF13977">
    <property type="entry name" value="TetR_C_6"/>
    <property type="match status" value="1"/>
</dbReference>
<sequence length="237" mass="25716">MLTVVVLHRITSLDNYGASGLGSGEDNTAGRRRAQPREVRRDQLIKATMKCIAENGLSGVTMAKVTKTAGLSLGIANLHFKSKEKLLLATLDSVTREYNEGQSGILTDPGYATIPDRIDALLAFDFSTQTTDKSKLAVWYAFLGEAKSRPTYLASCSRQDVKAERLLTSLFEQALADGAYRNVDPNLLAAGYISLVDGLWLNVLLAPRRLSRKKAMAAARQYLANALPGQVNPGEKA</sequence>
<proteinExistence type="predicted"/>
<dbReference type="Pfam" id="PF00440">
    <property type="entry name" value="TetR_N"/>
    <property type="match status" value="1"/>
</dbReference>
<evidence type="ECO:0000256" key="1">
    <source>
        <dbReference type="ARBA" id="ARBA00022491"/>
    </source>
</evidence>
<dbReference type="AlphaFoldDB" id="A0AAP8MF33"/>
<dbReference type="EMBL" id="PKUR01000002">
    <property type="protein sequence ID" value="PLW86678.1"/>
    <property type="molecule type" value="Genomic_DNA"/>
</dbReference>
<evidence type="ECO:0000256" key="4">
    <source>
        <dbReference type="ARBA" id="ARBA00023163"/>
    </source>
</evidence>